<dbReference type="AlphaFoldDB" id="A0A1I5UIT2"/>
<dbReference type="OrthoDB" id="9854216at2"/>
<dbReference type="STRING" id="1465490.SAMN05444277_103311"/>
<dbReference type="Proteomes" id="UP000199031">
    <property type="component" value="Unassembled WGS sequence"/>
</dbReference>
<dbReference type="RefSeq" id="WP_143075791.1">
    <property type="nucleotide sequence ID" value="NZ_FOXQ01000003.1"/>
</dbReference>
<reference evidence="1 2" key="1">
    <citation type="submission" date="2016-10" db="EMBL/GenBank/DDBJ databases">
        <authorList>
            <person name="de Groot N.N."/>
        </authorList>
    </citation>
    <scope>NUCLEOTIDE SEQUENCE [LARGE SCALE GENOMIC DNA]</scope>
    <source>
        <strain evidence="1 2">DSM 28286</strain>
    </source>
</reference>
<evidence type="ECO:0008006" key="3">
    <source>
        <dbReference type="Google" id="ProtNLM"/>
    </source>
</evidence>
<accession>A0A1I5UIT2</accession>
<evidence type="ECO:0000313" key="1">
    <source>
        <dbReference type="EMBL" id="SFP94967.1"/>
    </source>
</evidence>
<name>A0A1I5UIT2_9BACT</name>
<sequence>MKTLQAYAVINETSNTNTLQNVAAGVQHLDITYENNIEDAVNAMNAQNFQLLIIDKALPDADIKKLNRLMELLHPDAAITAFNLQDEDYIRFKLSGLMLKWEDAQSEGKVNFIDDPEL</sequence>
<dbReference type="EMBL" id="FOXQ01000003">
    <property type="protein sequence ID" value="SFP94967.1"/>
    <property type="molecule type" value="Genomic_DNA"/>
</dbReference>
<evidence type="ECO:0000313" key="2">
    <source>
        <dbReference type="Proteomes" id="UP000199031"/>
    </source>
</evidence>
<organism evidence="1 2">
    <name type="scientific">Parafilimonas terrae</name>
    <dbReference type="NCBI Taxonomy" id="1465490"/>
    <lineage>
        <taxon>Bacteria</taxon>
        <taxon>Pseudomonadati</taxon>
        <taxon>Bacteroidota</taxon>
        <taxon>Chitinophagia</taxon>
        <taxon>Chitinophagales</taxon>
        <taxon>Chitinophagaceae</taxon>
        <taxon>Parafilimonas</taxon>
    </lineage>
</organism>
<proteinExistence type="predicted"/>
<gene>
    <name evidence="1" type="ORF">SAMN05444277_103311</name>
</gene>
<protein>
    <recommendedName>
        <fullName evidence="3">Response regulator receiver domain-containing protein</fullName>
    </recommendedName>
</protein>
<keyword evidence="2" id="KW-1185">Reference proteome</keyword>